<evidence type="ECO:0000313" key="1">
    <source>
        <dbReference type="EMBL" id="PRY20846.1"/>
    </source>
</evidence>
<name>A0A2T0RI06_9BACT</name>
<proteinExistence type="predicted"/>
<organism evidence="1 2">
    <name type="scientific">Spirosoma oryzae</name>
    <dbReference type="NCBI Taxonomy" id="1469603"/>
    <lineage>
        <taxon>Bacteria</taxon>
        <taxon>Pseudomonadati</taxon>
        <taxon>Bacteroidota</taxon>
        <taxon>Cytophagia</taxon>
        <taxon>Cytophagales</taxon>
        <taxon>Cytophagaceae</taxon>
        <taxon>Spirosoma</taxon>
    </lineage>
</organism>
<dbReference type="Proteomes" id="UP000238375">
    <property type="component" value="Unassembled WGS sequence"/>
</dbReference>
<protein>
    <submittedName>
        <fullName evidence="1">Uncharacterized protein</fullName>
    </submittedName>
</protein>
<dbReference type="AlphaFoldDB" id="A0A2T0RI06"/>
<comment type="caution">
    <text evidence="1">The sequence shown here is derived from an EMBL/GenBank/DDBJ whole genome shotgun (WGS) entry which is preliminary data.</text>
</comment>
<sequence length="33" mass="3629">MVAPLIYNPLPNMWVTALSRLTAVALLPHTLPD</sequence>
<reference evidence="1 2" key="1">
    <citation type="submission" date="2018-03" db="EMBL/GenBank/DDBJ databases">
        <title>Genomic Encyclopedia of Archaeal and Bacterial Type Strains, Phase II (KMG-II): from individual species to whole genera.</title>
        <authorList>
            <person name="Goeker M."/>
        </authorList>
    </citation>
    <scope>NUCLEOTIDE SEQUENCE [LARGE SCALE GENOMIC DNA]</scope>
    <source>
        <strain evidence="1 2">DSM 28354</strain>
    </source>
</reference>
<gene>
    <name evidence="1" type="ORF">CLV58_1556</name>
</gene>
<keyword evidence="2" id="KW-1185">Reference proteome</keyword>
<accession>A0A2T0RI06</accession>
<dbReference type="EMBL" id="PVTE01000055">
    <property type="protein sequence ID" value="PRY20846.1"/>
    <property type="molecule type" value="Genomic_DNA"/>
</dbReference>
<evidence type="ECO:0000313" key="2">
    <source>
        <dbReference type="Proteomes" id="UP000238375"/>
    </source>
</evidence>